<evidence type="ECO:0000313" key="1">
    <source>
        <dbReference type="EMBL" id="RSL18671.1"/>
    </source>
</evidence>
<evidence type="ECO:0000313" key="2">
    <source>
        <dbReference type="Proteomes" id="UP000269669"/>
    </source>
</evidence>
<sequence>MGYRVQIRPFLLTEGDFKGHMEYIHFHVFLDGVEVGRWSETNIGQLPDSLGKLVGRAKAIEYDRILRTNIEVDVPGEYTEEQLRLLHTPHRGE</sequence>
<proteinExistence type="predicted"/>
<dbReference type="EMBL" id="RSDW01000001">
    <property type="protein sequence ID" value="RSL18671.1"/>
    <property type="molecule type" value="Genomic_DNA"/>
</dbReference>
<dbReference type="Proteomes" id="UP000269669">
    <property type="component" value="Unassembled WGS sequence"/>
</dbReference>
<protein>
    <submittedName>
        <fullName evidence="1">Uncharacterized protein</fullName>
    </submittedName>
</protein>
<accession>A0A428MP43</accession>
<comment type="caution">
    <text evidence="1">The sequence shown here is derived from an EMBL/GenBank/DDBJ whole genome shotgun (WGS) entry which is preliminary data.</text>
</comment>
<dbReference type="AlphaFoldDB" id="A0A428MP43"/>
<name>A0A428MP43_9BACT</name>
<dbReference type="OrthoDB" id="126740at2"/>
<keyword evidence="2" id="KW-1185">Reference proteome</keyword>
<reference evidence="1 2" key="1">
    <citation type="submission" date="2018-12" db="EMBL/GenBank/DDBJ databases">
        <title>Sequencing of bacterial isolates from soil warming experiment in Harvard Forest, Massachusetts, USA.</title>
        <authorList>
            <person name="Deangelis K."/>
        </authorList>
    </citation>
    <scope>NUCLEOTIDE SEQUENCE [LARGE SCALE GENOMIC DNA]</scope>
    <source>
        <strain evidence="1 2">EB153</strain>
    </source>
</reference>
<gene>
    <name evidence="1" type="ORF">EDE15_4266</name>
</gene>
<organism evidence="1 2">
    <name type="scientific">Edaphobacter aggregans</name>
    <dbReference type="NCBI Taxonomy" id="570835"/>
    <lineage>
        <taxon>Bacteria</taxon>
        <taxon>Pseudomonadati</taxon>
        <taxon>Acidobacteriota</taxon>
        <taxon>Terriglobia</taxon>
        <taxon>Terriglobales</taxon>
        <taxon>Acidobacteriaceae</taxon>
        <taxon>Edaphobacter</taxon>
    </lineage>
</organism>